<keyword evidence="2" id="KW-1185">Reference proteome</keyword>
<dbReference type="EMBL" id="CAJVQC010074169">
    <property type="protein sequence ID" value="CAG8812842.1"/>
    <property type="molecule type" value="Genomic_DNA"/>
</dbReference>
<feature type="non-terminal residue" evidence="1">
    <location>
        <position position="1"/>
    </location>
</feature>
<protein>
    <submittedName>
        <fullName evidence="1">30906_t:CDS:1</fullName>
    </submittedName>
</protein>
<evidence type="ECO:0000313" key="2">
    <source>
        <dbReference type="Proteomes" id="UP000789920"/>
    </source>
</evidence>
<gene>
    <name evidence="1" type="ORF">RPERSI_LOCUS23625</name>
</gene>
<evidence type="ECO:0000313" key="1">
    <source>
        <dbReference type="EMBL" id="CAG8812842.1"/>
    </source>
</evidence>
<name>A0ACA9RX06_9GLOM</name>
<sequence>EVAKILNFIKNLKLAIKAKVSYCLSKNLENTICLEIIYDTTIYIVSRTESQISEEIRSNSSKTGNSGDNEMIPIELDRTK</sequence>
<dbReference type="Proteomes" id="UP000789920">
    <property type="component" value="Unassembled WGS sequence"/>
</dbReference>
<reference evidence="1" key="1">
    <citation type="submission" date="2021-06" db="EMBL/GenBank/DDBJ databases">
        <authorList>
            <person name="Kallberg Y."/>
            <person name="Tangrot J."/>
            <person name="Rosling A."/>
        </authorList>
    </citation>
    <scope>NUCLEOTIDE SEQUENCE</scope>
    <source>
        <strain evidence="1">MA461A</strain>
    </source>
</reference>
<organism evidence="1 2">
    <name type="scientific">Racocetra persica</name>
    <dbReference type="NCBI Taxonomy" id="160502"/>
    <lineage>
        <taxon>Eukaryota</taxon>
        <taxon>Fungi</taxon>
        <taxon>Fungi incertae sedis</taxon>
        <taxon>Mucoromycota</taxon>
        <taxon>Glomeromycotina</taxon>
        <taxon>Glomeromycetes</taxon>
        <taxon>Diversisporales</taxon>
        <taxon>Gigasporaceae</taxon>
        <taxon>Racocetra</taxon>
    </lineage>
</organism>
<feature type="non-terminal residue" evidence="1">
    <location>
        <position position="80"/>
    </location>
</feature>
<accession>A0ACA9RX06</accession>
<proteinExistence type="predicted"/>
<comment type="caution">
    <text evidence="1">The sequence shown here is derived from an EMBL/GenBank/DDBJ whole genome shotgun (WGS) entry which is preliminary data.</text>
</comment>